<evidence type="ECO:0000313" key="4">
    <source>
        <dbReference type="Proteomes" id="UP000545037"/>
    </source>
</evidence>
<sequence>MAVLHRLSPALLGVLVATPALAQPQAVTLGTIFGDAAPTMKLLMVLLIAGMLASMVIAVRKIMAGPALVGGSAFLSALRLGGPLIGLLGAAFNGVMILIGLANVGEPVPFAVIAPGLAEGATIAMLGLLAGVIAVICNWAVEARIDRAILRP</sequence>
<keyword evidence="4" id="KW-1185">Reference proteome</keyword>
<evidence type="ECO:0000313" key="3">
    <source>
        <dbReference type="EMBL" id="MBB5746916.1"/>
    </source>
</evidence>
<dbReference type="AlphaFoldDB" id="A0A7W9CK20"/>
<feature type="signal peptide" evidence="2">
    <location>
        <begin position="1"/>
        <end position="22"/>
    </location>
</feature>
<keyword evidence="1" id="KW-0472">Membrane</keyword>
<name>A0A7W9CK20_9CAUL</name>
<keyword evidence="1" id="KW-0812">Transmembrane</keyword>
<feature type="transmembrane region" description="Helical" evidence="1">
    <location>
        <begin position="121"/>
        <end position="141"/>
    </location>
</feature>
<dbReference type="Proteomes" id="UP000545037">
    <property type="component" value="Unassembled WGS sequence"/>
</dbReference>
<feature type="chain" id="PRO_5030647023" evidence="2">
    <location>
        <begin position="23"/>
        <end position="152"/>
    </location>
</feature>
<feature type="transmembrane region" description="Helical" evidence="1">
    <location>
        <begin position="38"/>
        <end position="59"/>
    </location>
</feature>
<protein>
    <submittedName>
        <fullName evidence="3">Biopolymer transport protein ExbB/TolQ</fullName>
    </submittedName>
</protein>
<feature type="transmembrane region" description="Helical" evidence="1">
    <location>
        <begin position="80"/>
        <end position="101"/>
    </location>
</feature>
<dbReference type="RefSeq" id="WP_183213877.1">
    <property type="nucleotide sequence ID" value="NZ_JACHOR010000004.1"/>
</dbReference>
<keyword evidence="2" id="KW-0732">Signal</keyword>
<reference evidence="3 4" key="1">
    <citation type="submission" date="2020-08" db="EMBL/GenBank/DDBJ databases">
        <title>Genomic Encyclopedia of Type Strains, Phase IV (KMG-IV): sequencing the most valuable type-strain genomes for metagenomic binning, comparative biology and taxonomic classification.</title>
        <authorList>
            <person name="Goeker M."/>
        </authorList>
    </citation>
    <scope>NUCLEOTIDE SEQUENCE [LARGE SCALE GENOMIC DNA]</scope>
    <source>
        <strain evidence="3 4">DSM 4737</strain>
    </source>
</reference>
<proteinExistence type="predicted"/>
<evidence type="ECO:0000256" key="2">
    <source>
        <dbReference type="SAM" id="SignalP"/>
    </source>
</evidence>
<gene>
    <name evidence="3" type="ORF">GGR13_002523</name>
</gene>
<organism evidence="3 4">
    <name type="scientific">Brevundimonas variabilis</name>
    <dbReference type="NCBI Taxonomy" id="74312"/>
    <lineage>
        <taxon>Bacteria</taxon>
        <taxon>Pseudomonadati</taxon>
        <taxon>Pseudomonadota</taxon>
        <taxon>Alphaproteobacteria</taxon>
        <taxon>Caulobacterales</taxon>
        <taxon>Caulobacteraceae</taxon>
        <taxon>Brevundimonas</taxon>
    </lineage>
</organism>
<dbReference type="EMBL" id="JACHOR010000004">
    <property type="protein sequence ID" value="MBB5746916.1"/>
    <property type="molecule type" value="Genomic_DNA"/>
</dbReference>
<keyword evidence="1" id="KW-1133">Transmembrane helix</keyword>
<evidence type="ECO:0000256" key="1">
    <source>
        <dbReference type="SAM" id="Phobius"/>
    </source>
</evidence>
<accession>A0A7W9CK20</accession>
<comment type="caution">
    <text evidence="3">The sequence shown here is derived from an EMBL/GenBank/DDBJ whole genome shotgun (WGS) entry which is preliminary data.</text>
</comment>